<name>A0A0E9Q698_ANGAN</name>
<accession>A0A0E9Q698</accession>
<proteinExistence type="predicted"/>
<evidence type="ECO:0000313" key="1">
    <source>
        <dbReference type="EMBL" id="JAH11653.1"/>
    </source>
</evidence>
<protein>
    <submittedName>
        <fullName evidence="1">Uncharacterized protein</fullName>
    </submittedName>
</protein>
<organism evidence="1">
    <name type="scientific">Anguilla anguilla</name>
    <name type="common">European freshwater eel</name>
    <name type="synonym">Muraena anguilla</name>
    <dbReference type="NCBI Taxonomy" id="7936"/>
    <lineage>
        <taxon>Eukaryota</taxon>
        <taxon>Metazoa</taxon>
        <taxon>Chordata</taxon>
        <taxon>Craniata</taxon>
        <taxon>Vertebrata</taxon>
        <taxon>Euteleostomi</taxon>
        <taxon>Actinopterygii</taxon>
        <taxon>Neopterygii</taxon>
        <taxon>Teleostei</taxon>
        <taxon>Anguilliformes</taxon>
        <taxon>Anguillidae</taxon>
        <taxon>Anguilla</taxon>
    </lineage>
</organism>
<sequence length="40" mass="4614">MQLLFRGWCLPQGTMSHTFKALTLYFSSFLSTTNCIKDII</sequence>
<reference evidence="1" key="1">
    <citation type="submission" date="2014-11" db="EMBL/GenBank/DDBJ databases">
        <authorList>
            <person name="Amaro Gonzalez C."/>
        </authorList>
    </citation>
    <scope>NUCLEOTIDE SEQUENCE</scope>
</reference>
<dbReference type="EMBL" id="GBXM01096924">
    <property type="protein sequence ID" value="JAH11653.1"/>
    <property type="molecule type" value="Transcribed_RNA"/>
</dbReference>
<dbReference type="AlphaFoldDB" id="A0A0E9Q698"/>
<reference evidence="1" key="2">
    <citation type="journal article" date="2015" name="Fish Shellfish Immunol.">
        <title>Early steps in the European eel (Anguilla anguilla)-Vibrio vulnificus interaction in the gills: Role of the RtxA13 toxin.</title>
        <authorList>
            <person name="Callol A."/>
            <person name="Pajuelo D."/>
            <person name="Ebbesson L."/>
            <person name="Teles M."/>
            <person name="MacKenzie S."/>
            <person name="Amaro C."/>
        </authorList>
    </citation>
    <scope>NUCLEOTIDE SEQUENCE</scope>
</reference>